<evidence type="ECO:0000256" key="1">
    <source>
        <dbReference type="SAM" id="Phobius"/>
    </source>
</evidence>
<dbReference type="EMBL" id="AP005106">
    <property type="protein sequence ID" value="BAD30868.1"/>
    <property type="molecule type" value="Genomic_DNA"/>
</dbReference>
<evidence type="ECO:0000313" key="2">
    <source>
        <dbReference type="EMBL" id="BAD30554.1"/>
    </source>
</evidence>
<proteinExistence type="predicted"/>
<evidence type="ECO:0000313" key="4">
    <source>
        <dbReference type="Proteomes" id="UP000000763"/>
    </source>
</evidence>
<feature type="transmembrane region" description="Helical" evidence="1">
    <location>
        <begin position="20"/>
        <end position="48"/>
    </location>
</feature>
<keyword evidence="1" id="KW-0812">Transmembrane</keyword>
<sequence>MDPPIPAPSDDCDRRRRQLLVLQAAGGGACSVSILFLVLEPTLCCFLVQRWVGGLAVHELFLLGLLVAWLLMNYFFLVWLVAVASG</sequence>
<accession>A0A0N7KN97</accession>
<gene>
    <name evidence="2" type="primary">P0045F02.103</name>
    <name evidence="3" type="ORF">OSJNBb0091I19.127</name>
</gene>
<reference evidence="4" key="4">
    <citation type="journal article" date="2008" name="Nucleic Acids Res.">
        <title>The rice annotation project database (RAP-DB): 2008 update.</title>
        <authorList>
            <consortium name="The rice annotation project (RAP)"/>
        </authorList>
    </citation>
    <scope>GENOME REANNOTATION</scope>
    <source>
        <strain evidence="4">cv. Nipponbare</strain>
    </source>
</reference>
<keyword evidence="1" id="KW-0472">Membrane</keyword>
<dbReference type="EMBL" id="AP004268">
    <property type="protein sequence ID" value="BAD30554.1"/>
    <property type="molecule type" value="Genomic_DNA"/>
</dbReference>
<dbReference type="Gramene" id="Os07t0286000-00">
    <property type="protein sequence ID" value="Os07t0286000-00"/>
    <property type="gene ID" value="Os07g0286000"/>
</dbReference>
<evidence type="ECO:0000313" key="3">
    <source>
        <dbReference type="EMBL" id="BAD30868.1"/>
    </source>
</evidence>
<protein>
    <submittedName>
        <fullName evidence="3">Uncharacterized protein</fullName>
    </submittedName>
</protein>
<dbReference type="AlphaFoldDB" id="A0A0N7KN97"/>
<reference evidence="4" key="3">
    <citation type="journal article" date="2005" name="Nature">
        <title>The map-based sequence of the rice genome.</title>
        <authorList>
            <consortium name="International rice genome sequencing project (IRGSP)"/>
            <person name="Matsumoto T."/>
            <person name="Wu J."/>
            <person name="Kanamori H."/>
            <person name="Katayose Y."/>
            <person name="Fujisawa M."/>
            <person name="Namiki N."/>
            <person name="Mizuno H."/>
            <person name="Yamamoto K."/>
            <person name="Antonio B.A."/>
            <person name="Baba T."/>
            <person name="Sakata K."/>
            <person name="Nagamura Y."/>
            <person name="Aoki H."/>
            <person name="Arikawa K."/>
            <person name="Arita K."/>
            <person name="Bito T."/>
            <person name="Chiden Y."/>
            <person name="Fujitsuka N."/>
            <person name="Fukunaka R."/>
            <person name="Hamada M."/>
            <person name="Harada C."/>
            <person name="Hayashi A."/>
            <person name="Hijishita S."/>
            <person name="Honda M."/>
            <person name="Hosokawa S."/>
            <person name="Ichikawa Y."/>
            <person name="Idonuma A."/>
            <person name="Iijima M."/>
            <person name="Ikeda M."/>
            <person name="Ikeno M."/>
            <person name="Ito K."/>
            <person name="Ito S."/>
            <person name="Ito T."/>
            <person name="Ito Y."/>
            <person name="Ito Y."/>
            <person name="Iwabuchi A."/>
            <person name="Kamiya K."/>
            <person name="Karasawa W."/>
            <person name="Kurita K."/>
            <person name="Katagiri S."/>
            <person name="Kikuta A."/>
            <person name="Kobayashi H."/>
            <person name="Kobayashi N."/>
            <person name="Machita K."/>
            <person name="Maehara T."/>
            <person name="Masukawa M."/>
            <person name="Mizubayashi T."/>
            <person name="Mukai Y."/>
            <person name="Nagasaki H."/>
            <person name="Nagata Y."/>
            <person name="Naito S."/>
            <person name="Nakashima M."/>
            <person name="Nakama Y."/>
            <person name="Nakamichi Y."/>
            <person name="Nakamura M."/>
            <person name="Meguro A."/>
            <person name="Negishi M."/>
            <person name="Ohta I."/>
            <person name="Ohta T."/>
            <person name="Okamoto M."/>
            <person name="Ono N."/>
            <person name="Saji S."/>
            <person name="Sakaguchi M."/>
            <person name="Sakai K."/>
            <person name="Shibata M."/>
            <person name="Shimokawa T."/>
            <person name="Song J."/>
            <person name="Takazaki Y."/>
            <person name="Terasawa K."/>
            <person name="Tsugane M."/>
            <person name="Tsuji K."/>
            <person name="Ueda S."/>
            <person name="Waki K."/>
            <person name="Yamagata H."/>
            <person name="Yamamoto M."/>
            <person name="Yamamoto S."/>
            <person name="Yamane H."/>
            <person name="Yoshiki S."/>
            <person name="Yoshihara R."/>
            <person name="Yukawa K."/>
            <person name="Zhong H."/>
            <person name="Yano M."/>
            <person name="Yuan Q."/>
            <person name="Ouyang S."/>
            <person name="Liu J."/>
            <person name="Jones K.M."/>
            <person name="Gansberger K."/>
            <person name="Moffat K."/>
            <person name="Hill J."/>
            <person name="Bera J."/>
            <person name="Fadrosh D."/>
            <person name="Jin S."/>
            <person name="Johri S."/>
            <person name="Kim M."/>
            <person name="Overton L."/>
            <person name="Reardon M."/>
            <person name="Tsitrin T."/>
            <person name="Vuong H."/>
            <person name="Weaver B."/>
            <person name="Ciecko A."/>
            <person name="Tallon L."/>
            <person name="Jackson J."/>
            <person name="Pai G."/>
            <person name="Aken S.V."/>
            <person name="Utterback T."/>
            <person name="Reidmuller S."/>
            <person name="Feldblyum T."/>
            <person name="Hsiao J."/>
            <person name="Zismann V."/>
            <person name="Iobst S."/>
            <person name="de Vazeille A.R."/>
            <person name="Buell C.R."/>
            <person name="Ying K."/>
            <person name="Li Y."/>
            <person name="Lu T."/>
            <person name="Huang Y."/>
            <person name="Zhao Q."/>
            <person name="Feng Q."/>
            <person name="Zhang L."/>
            <person name="Zhu J."/>
            <person name="Weng Q."/>
            <person name="Mu J."/>
            <person name="Lu Y."/>
            <person name="Fan D."/>
            <person name="Liu Y."/>
            <person name="Guan J."/>
            <person name="Zhang Y."/>
            <person name="Yu S."/>
            <person name="Liu X."/>
            <person name="Zhang Y."/>
            <person name="Hong G."/>
            <person name="Han B."/>
            <person name="Choisne N."/>
            <person name="Demange N."/>
            <person name="Orjeda G."/>
            <person name="Samain S."/>
            <person name="Cattolico L."/>
            <person name="Pelletier E."/>
            <person name="Couloux A."/>
            <person name="Segurens B."/>
            <person name="Wincker P."/>
            <person name="D'Hont A."/>
            <person name="Scarpelli C."/>
            <person name="Weissenbach J."/>
            <person name="Salanoubat M."/>
            <person name="Quetier F."/>
            <person name="Yu Y."/>
            <person name="Kim H.R."/>
            <person name="Rambo T."/>
            <person name="Currie J."/>
            <person name="Collura K."/>
            <person name="Luo M."/>
            <person name="Yang T."/>
            <person name="Ammiraju J.S.S."/>
            <person name="Engler F."/>
            <person name="Soderlund C."/>
            <person name="Wing R.A."/>
            <person name="Palmer L.E."/>
            <person name="de la Bastide M."/>
            <person name="Spiegel L."/>
            <person name="Nascimento L."/>
            <person name="Zutavern T."/>
            <person name="O'Shaughnessy A."/>
            <person name="Dike S."/>
            <person name="Dedhia N."/>
            <person name="Preston R."/>
            <person name="Balija V."/>
            <person name="McCombie W.R."/>
            <person name="Chow T."/>
            <person name="Chen H."/>
            <person name="Chung M."/>
            <person name="Chen C."/>
            <person name="Shaw J."/>
            <person name="Wu H."/>
            <person name="Hsiao K."/>
            <person name="Chao Y."/>
            <person name="Chu M."/>
            <person name="Cheng C."/>
            <person name="Hour A."/>
            <person name="Lee P."/>
            <person name="Lin S."/>
            <person name="Lin Y."/>
            <person name="Liou J."/>
            <person name="Liu S."/>
            <person name="Hsing Y."/>
            <person name="Raghuvanshi S."/>
            <person name="Mohanty A."/>
            <person name="Bharti A.K."/>
            <person name="Gaur A."/>
            <person name="Gupta V."/>
            <person name="Kumar D."/>
            <person name="Ravi V."/>
            <person name="Vij S."/>
            <person name="Kapur A."/>
            <person name="Khurana P."/>
            <person name="Khurana P."/>
            <person name="Khurana J.P."/>
            <person name="Tyagi A.K."/>
            <person name="Gaikwad K."/>
            <person name="Singh A."/>
            <person name="Dalal V."/>
            <person name="Srivastava S."/>
            <person name="Dixit A."/>
            <person name="Pal A.K."/>
            <person name="Ghazi I.A."/>
            <person name="Yadav M."/>
            <person name="Pandit A."/>
            <person name="Bhargava A."/>
            <person name="Sureshbabu K."/>
            <person name="Batra K."/>
            <person name="Sharma T.R."/>
            <person name="Mohapatra T."/>
            <person name="Singh N.K."/>
            <person name="Messing J."/>
            <person name="Nelson A.B."/>
            <person name="Fuks G."/>
            <person name="Kavchok S."/>
            <person name="Keizer G."/>
            <person name="Linton E."/>
            <person name="Llaca V."/>
            <person name="Song R."/>
            <person name="Tanyolac B."/>
            <person name="Young S."/>
            <person name="Ho-Il K."/>
            <person name="Hahn J.H."/>
            <person name="Sangsakoo G."/>
            <person name="Vanavichit A."/>
            <person name="de Mattos Luiz.A.T."/>
            <person name="Zimmer P.D."/>
            <person name="Malone G."/>
            <person name="Dellagostin O."/>
            <person name="de Oliveira A.C."/>
            <person name="Bevan M."/>
            <person name="Bancroft I."/>
            <person name="Minx P."/>
            <person name="Cordum H."/>
            <person name="Wilson R."/>
            <person name="Cheng Z."/>
            <person name="Jin W."/>
            <person name="Jiang J."/>
            <person name="Leong S.A."/>
            <person name="Iwama H."/>
            <person name="Gojobori T."/>
            <person name="Itoh T."/>
            <person name="Niimura Y."/>
            <person name="Fujii Y."/>
            <person name="Habara T."/>
            <person name="Sakai H."/>
            <person name="Sato Y."/>
            <person name="Wilson G."/>
            <person name="Kumar K."/>
            <person name="McCouch S."/>
            <person name="Juretic N."/>
            <person name="Hoen D."/>
            <person name="Wright S."/>
            <person name="Bruskiewich R."/>
            <person name="Bureau T."/>
            <person name="Miyao A."/>
            <person name="Hirochika H."/>
            <person name="Nishikawa T."/>
            <person name="Kadowaki K."/>
            <person name="Sugiura M."/>
            <person name="Burr B."/>
            <person name="Sasaki T."/>
        </authorList>
    </citation>
    <scope>NUCLEOTIDE SEQUENCE [LARGE SCALE GENOMIC DNA]</scope>
    <source>
        <strain evidence="4">cv. Nipponbare</strain>
    </source>
</reference>
<name>A0A0N7KN97_ORYSJ</name>
<dbReference type="Proteomes" id="UP000000763">
    <property type="component" value="Chromosome 7"/>
</dbReference>
<keyword evidence="1" id="KW-1133">Transmembrane helix</keyword>
<feature type="transmembrane region" description="Helical" evidence="1">
    <location>
        <begin position="60"/>
        <end position="82"/>
    </location>
</feature>
<reference evidence="2" key="1">
    <citation type="submission" date="2001-10" db="EMBL/GenBank/DDBJ databases">
        <title>Oryza sativa nipponbare(GA3) genomic DNA, chromosome 7, PAC clone:P0045F02.</title>
        <authorList>
            <person name="Sasaki T."/>
            <person name="Matsumoto T."/>
            <person name="Yamamoto K."/>
        </authorList>
    </citation>
    <scope>NUCLEOTIDE SEQUENCE</scope>
</reference>
<organism evidence="3 4">
    <name type="scientific">Oryza sativa subsp. japonica</name>
    <name type="common">Rice</name>
    <dbReference type="NCBI Taxonomy" id="39947"/>
    <lineage>
        <taxon>Eukaryota</taxon>
        <taxon>Viridiplantae</taxon>
        <taxon>Streptophyta</taxon>
        <taxon>Embryophyta</taxon>
        <taxon>Tracheophyta</taxon>
        <taxon>Spermatophyta</taxon>
        <taxon>Magnoliopsida</taxon>
        <taxon>Liliopsida</taxon>
        <taxon>Poales</taxon>
        <taxon>Poaceae</taxon>
        <taxon>BOP clade</taxon>
        <taxon>Oryzoideae</taxon>
        <taxon>Oryzeae</taxon>
        <taxon>Oryzinae</taxon>
        <taxon>Oryza</taxon>
        <taxon>Oryza sativa</taxon>
    </lineage>
</organism>
<reference evidence="3" key="2">
    <citation type="submission" date="2002-04" db="EMBL/GenBank/DDBJ databases">
        <title>Oryza sativa nipponbare(GA3) genomic DNA, chromosome 7, BAC clone:OSJNBb0091I19.</title>
        <authorList>
            <person name="Sasaki T."/>
            <person name="Matsumoto T."/>
            <person name="Katayose Y."/>
        </authorList>
    </citation>
    <scope>NUCLEOTIDE SEQUENCE</scope>
</reference>